<dbReference type="PROSITE" id="PS00108">
    <property type="entry name" value="PROTEIN_KINASE_ST"/>
    <property type="match status" value="1"/>
</dbReference>
<proteinExistence type="inferred from homology"/>
<organism evidence="12 13">
    <name type="scientific">Bursaphelenchus okinawaensis</name>
    <dbReference type="NCBI Taxonomy" id="465554"/>
    <lineage>
        <taxon>Eukaryota</taxon>
        <taxon>Metazoa</taxon>
        <taxon>Ecdysozoa</taxon>
        <taxon>Nematoda</taxon>
        <taxon>Chromadorea</taxon>
        <taxon>Rhabditida</taxon>
        <taxon>Tylenchina</taxon>
        <taxon>Tylenchomorpha</taxon>
        <taxon>Aphelenchoidea</taxon>
        <taxon>Aphelenchoididae</taxon>
        <taxon>Bursaphelenchus</taxon>
    </lineage>
</organism>
<keyword evidence="7" id="KW-0067">ATP-binding</keyword>
<dbReference type="Gene3D" id="3.30.200.20">
    <property type="entry name" value="Phosphorylase Kinase, domain 1"/>
    <property type="match status" value="1"/>
</dbReference>
<feature type="transmembrane region" description="Helical" evidence="10">
    <location>
        <begin position="12"/>
        <end position="31"/>
    </location>
</feature>
<dbReference type="InterPro" id="IPR011009">
    <property type="entry name" value="Kinase-like_dom_sf"/>
</dbReference>
<dbReference type="FunFam" id="1.10.510.10:FF:000533">
    <property type="entry name" value="cyclin-dependent kinase 10"/>
    <property type="match status" value="1"/>
</dbReference>
<dbReference type="EMBL" id="CAJFCW020000002">
    <property type="protein sequence ID" value="CAG9088927.1"/>
    <property type="molecule type" value="Genomic_DNA"/>
</dbReference>
<evidence type="ECO:0000256" key="6">
    <source>
        <dbReference type="ARBA" id="ARBA00022777"/>
    </source>
</evidence>
<dbReference type="InterPro" id="IPR000719">
    <property type="entry name" value="Prot_kinase_dom"/>
</dbReference>
<dbReference type="AlphaFoldDB" id="A0A811K093"/>
<dbReference type="PROSITE" id="PS50011">
    <property type="entry name" value="PROTEIN_KINASE_DOM"/>
    <property type="match status" value="1"/>
</dbReference>
<keyword evidence="6" id="KW-0418">Kinase</keyword>
<evidence type="ECO:0000256" key="10">
    <source>
        <dbReference type="SAM" id="Phobius"/>
    </source>
</evidence>
<evidence type="ECO:0000256" key="8">
    <source>
        <dbReference type="ARBA" id="ARBA00047811"/>
    </source>
</evidence>
<dbReference type="Pfam" id="PF00069">
    <property type="entry name" value="Pkinase"/>
    <property type="match status" value="1"/>
</dbReference>
<comment type="similarity">
    <text evidence="1">Belongs to the protein kinase superfamily. CMGC Ser/Thr protein kinase family. CDC2/CDKX subfamily.</text>
</comment>
<keyword evidence="5" id="KW-0547">Nucleotide-binding</keyword>
<dbReference type="FunFam" id="3.30.200.20:FF:000054">
    <property type="entry name" value="Cyclin-dependent kinase 11B"/>
    <property type="match status" value="1"/>
</dbReference>
<dbReference type="EC" id="2.7.11.22" evidence="2"/>
<sequence length="474" mass="54168">MKQNLTLFISRVSFCFIQGFFAFCLLFFSGFDSSPESVASPEPILEDASPEVSFEDEEMDVEDEYPKIRQKHFEDLTEEDKTQLSNDDLKQMENDYQTRLISSLPVYYPGIRGCRSVNEFKILNKISEGTYGVVYRARELRTDEVVALKGLKMEKEKEGFPITSLREINMLMKCRNHENIVGLREIVVGDTMDSIFLVMEFVEHDVKALMEQLQAKKKNFTLPQVKKLMIQLLDGIAYMHSEWVIHRDLKTSNLLLSHGNVLKIGDFGLAREYGDPLKPYTGLVVTLWYRAPELLLGTKYYSTEVDVWSVGCIFGEFLTLRPMFPGHSETDQLKKIFADTGAPNETVWPGYSALPHAQHEWPEHKFNQLKSKYLKDLDSVAGVDLMNRLLTLCPESRITAEAALKHEFFTEDPAPASLDTFPSWPAKSEGHKAPPKKPTIVETLPAKPIDPYQRKLLNEFKVDAKAVKAFSLKF</sequence>
<dbReference type="SUPFAM" id="SSF56112">
    <property type="entry name" value="Protein kinase-like (PK-like)"/>
    <property type="match status" value="1"/>
</dbReference>
<evidence type="ECO:0000256" key="1">
    <source>
        <dbReference type="ARBA" id="ARBA00006485"/>
    </source>
</evidence>
<comment type="caution">
    <text evidence="12">The sequence shown here is derived from an EMBL/GenBank/DDBJ whole genome shotgun (WGS) entry which is preliminary data.</text>
</comment>
<dbReference type="EMBL" id="CAJFDH010000002">
    <property type="protein sequence ID" value="CAD5209284.1"/>
    <property type="molecule type" value="Genomic_DNA"/>
</dbReference>
<dbReference type="InterPro" id="IPR045267">
    <property type="entry name" value="CDK11/PITSLRE_STKc"/>
</dbReference>
<keyword evidence="10" id="KW-1133">Transmembrane helix</keyword>
<gene>
    <name evidence="12" type="ORF">BOKJ2_LOCUS2603</name>
</gene>
<dbReference type="CDD" id="cd07843">
    <property type="entry name" value="STKc_CDC2L1"/>
    <property type="match status" value="1"/>
</dbReference>
<evidence type="ECO:0000256" key="2">
    <source>
        <dbReference type="ARBA" id="ARBA00012425"/>
    </source>
</evidence>
<dbReference type="GO" id="GO:0040019">
    <property type="term" value="P:positive regulation of embryonic development"/>
    <property type="evidence" value="ECO:0007669"/>
    <property type="project" value="UniProtKB-ARBA"/>
</dbReference>
<dbReference type="Gene3D" id="1.10.510.10">
    <property type="entry name" value="Transferase(Phosphotransferase) domain 1"/>
    <property type="match status" value="1"/>
</dbReference>
<protein>
    <recommendedName>
        <fullName evidence="2">cyclin-dependent kinase</fullName>
        <ecNumber evidence="2">2.7.11.22</ecNumber>
    </recommendedName>
</protein>
<dbReference type="OrthoDB" id="647at2759"/>
<dbReference type="InterPro" id="IPR050108">
    <property type="entry name" value="CDK"/>
</dbReference>
<dbReference type="Proteomes" id="UP000783686">
    <property type="component" value="Unassembled WGS sequence"/>
</dbReference>
<keyword evidence="4" id="KW-0808">Transferase</keyword>
<keyword evidence="3" id="KW-0723">Serine/threonine-protein kinase</keyword>
<evidence type="ECO:0000313" key="13">
    <source>
        <dbReference type="Proteomes" id="UP000614601"/>
    </source>
</evidence>
<dbReference type="PANTHER" id="PTHR24056:SF107">
    <property type="entry name" value="CYCLIN-DEPENDENT KINASE 11A-RELATED"/>
    <property type="match status" value="1"/>
</dbReference>
<feature type="domain" description="Protein kinase" evidence="11">
    <location>
        <begin position="120"/>
        <end position="409"/>
    </location>
</feature>
<dbReference type="GO" id="GO:0004693">
    <property type="term" value="F:cyclin-dependent protein serine/threonine kinase activity"/>
    <property type="evidence" value="ECO:0007669"/>
    <property type="project" value="UniProtKB-EC"/>
</dbReference>
<reference evidence="12" key="1">
    <citation type="submission" date="2020-09" db="EMBL/GenBank/DDBJ databases">
        <authorList>
            <person name="Kikuchi T."/>
        </authorList>
    </citation>
    <scope>NUCLEOTIDE SEQUENCE</scope>
    <source>
        <strain evidence="12">SH1</strain>
    </source>
</reference>
<dbReference type="Proteomes" id="UP000614601">
    <property type="component" value="Unassembled WGS sequence"/>
</dbReference>
<keyword evidence="13" id="KW-1185">Reference proteome</keyword>
<accession>A0A811K093</accession>
<keyword evidence="10" id="KW-0472">Membrane</keyword>
<evidence type="ECO:0000256" key="9">
    <source>
        <dbReference type="ARBA" id="ARBA00048367"/>
    </source>
</evidence>
<dbReference type="InterPro" id="IPR008271">
    <property type="entry name" value="Ser/Thr_kinase_AS"/>
</dbReference>
<dbReference type="SMART" id="SM00220">
    <property type="entry name" value="S_TKc"/>
    <property type="match status" value="1"/>
</dbReference>
<dbReference type="GO" id="GO:0007346">
    <property type="term" value="P:regulation of mitotic cell cycle"/>
    <property type="evidence" value="ECO:0007669"/>
    <property type="project" value="TreeGrafter"/>
</dbReference>
<evidence type="ECO:0000313" key="12">
    <source>
        <dbReference type="EMBL" id="CAD5209284.1"/>
    </source>
</evidence>
<evidence type="ECO:0000256" key="7">
    <source>
        <dbReference type="ARBA" id="ARBA00022840"/>
    </source>
</evidence>
<keyword evidence="10" id="KW-0812">Transmembrane</keyword>
<evidence type="ECO:0000259" key="11">
    <source>
        <dbReference type="PROSITE" id="PS50011"/>
    </source>
</evidence>
<evidence type="ECO:0000256" key="5">
    <source>
        <dbReference type="ARBA" id="ARBA00022741"/>
    </source>
</evidence>
<name>A0A811K093_9BILA</name>
<comment type="catalytic activity">
    <reaction evidence="9">
        <text>L-seryl-[protein] + ATP = O-phospho-L-seryl-[protein] + ADP + H(+)</text>
        <dbReference type="Rhea" id="RHEA:17989"/>
        <dbReference type="Rhea" id="RHEA-COMP:9863"/>
        <dbReference type="Rhea" id="RHEA-COMP:11604"/>
        <dbReference type="ChEBI" id="CHEBI:15378"/>
        <dbReference type="ChEBI" id="CHEBI:29999"/>
        <dbReference type="ChEBI" id="CHEBI:30616"/>
        <dbReference type="ChEBI" id="CHEBI:83421"/>
        <dbReference type="ChEBI" id="CHEBI:456216"/>
        <dbReference type="EC" id="2.7.11.22"/>
    </reaction>
</comment>
<comment type="catalytic activity">
    <reaction evidence="8">
        <text>L-threonyl-[protein] + ATP = O-phospho-L-threonyl-[protein] + ADP + H(+)</text>
        <dbReference type="Rhea" id="RHEA:46608"/>
        <dbReference type="Rhea" id="RHEA-COMP:11060"/>
        <dbReference type="Rhea" id="RHEA-COMP:11605"/>
        <dbReference type="ChEBI" id="CHEBI:15378"/>
        <dbReference type="ChEBI" id="CHEBI:30013"/>
        <dbReference type="ChEBI" id="CHEBI:30616"/>
        <dbReference type="ChEBI" id="CHEBI:61977"/>
        <dbReference type="ChEBI" id="CHEBI:456216"/>
        <dbReference type="EC" id="2.7.11.22"/>
    </reaction>
</comment>
<dbReference type="GO" id="GO:0005524">
    <property type="term" value="F:ATP binding"/>
    <property type="evidence" value="ECO:0007669"/>
    <property type="project" value="UniProtKB-KW"/>
</dbReference>
<evidence type="ECO:0000256" key="4">
    <source>
        <dbReference type="ARBA" id="ARBA00022679"/>
    </source>
</evidence>
<dbReference type="PANTHER" id="PTHR24056">
    <property type="entry name" value="CELL DIVISION PROTEIN KINASE"/>
    <property type="match status" value="1"/>
</dbReference>
<evidence type="ECO:0000256" key="3">
    <source>
        <dbReference type="ARBA" id="ARBA00022527"/>
    </source>
</evidence>
<dbReference type="GO" id="GO:0005634">
    <property type="term" value="C:nucleus"/>
    <property type="evidence" value="ECO:0007669"/>
    <property type="project" value="TreeGrafter"/>
</dbReference>